<dbReference type="Gene3D" id="1.20.1280.50">
    <property type="match status" value="1"/>
</dbReference>
<name>R7SDL3_CONPW</name>
<gene>
    <name evidence="1" type="ORF">CONPUDRAFT_140603</name>
</gene>
<dbReference type="EMBL" id="JH711593">
    <property type="protein sequence ID" value="EIW74253.1"/>
    <property type="molecule type" value="Genomic_DNA"/>
</dbReference>
<sequence length="470" mass="52988">MSLKEVIRLLPDIASEIQMAVSCFNSEVFLGTNQALIDAGDACTVSDKLSGMIADVDTVVASLLEGRKTLEEHRRWSANLSSAVFRVPVEIMSRIFIMSSEIEVDFGKDGMEPSPIHIDFERGHSVALNVAQVCRRWREIAFYTPQLWSLIPLFRLDRKGMTLRDYSPQLYERVGSFPVHLLCNPMSPQQLFDFDAITLSTMRPRCTGLDIDITSWRNIEPKTDDIADWIADFTALRRLTVKVPQVYPAGILSPMSHLPTRLTHLYLCSEFGELASESSVILRFRWDCLKTLIIEGFEHTNDTFWRQLSVSAPMLEELFLKGFILAPSGNDDQGGPLIHPRLRTLCLVHMEEDMMGGPAYTLPHVSSTNLGHAFPALSHLSFSWSPNFAETVKDALARIKRPLLSLTLLSGETELTNEHEDWLSQLGGECGIESVGYVKWWHNWSIYASVMEKWYDPYIVAKASASSAEV</sequence>
<proteinExistence type="predicted"/>
<evidence type="ECO:0000313" key="2">
    <source>
        <dbReference type="Proteomes" id="UP000053558"/>
    </source>
</evidence>
<protein>
    <submittedName>
        <fullName evidence="1">Uncharacterized protein</fullName>
    </submittedName>
</protein>
<dbReference type="GeneID" id="19201545"/>
<dbReference type="OrthoDB" id="2269034at2759"/>
<dbReference type="InterPro" id="IPR032675">
    <property type="entry name" value="LRR_dom_sf"/>
</dbReference>
<dbReference type="InterPro" id="IPR036047">
    <property type="entry name" value="F-box-like_dom_sf"/>
</dbReference>
<dbReference type="SUPFAM" id="SSF81383">
    <property type="entry name" value="F-box domain"/>
    <property type="match status" value="1"/>
</dbReference>
<reference evidence="2" key="1">
    <citation type="journal article" date="2012" name="Science">
        <title>The Paleozoic origin of enzymatic lignin decomposition reconstructed from 31 fungal genomes.</title>
        <authorList>
            <person name="Floudas D."/>
            <person name="Binder M."/>
            <person name="Riley R."/>
            <person name="Barry K."/>
            <person name="Blanchette R.A."/>
            <person name="Henrissat B."/>
            <person name="Martinez A.T."/>
            <person name="Otillar R."/>
            <person name="Spatafora J.W."/>
            <person name="Yadav J.S."/>
            <person name="Aerts A."/>
            <person name="Benoit I."/>
            <person name="Boyd A."/>
            <person name="Carlson A."/>
            <person name="Copeland A."/>
            <person name="Coutinho P.M."/>
            <person name="de Vries R.P."/>
            <person name="Ferreira P."/>
            <person name="Findley K."/>
            <person name="Foster B."/>
            <person name="Gaskell J."/>
            <person name="Glotzer D."/>
            <person name="Gorecki P."/>
            <person name="Heitman J."/>
            <person name="Hesse C."/>
            <person name="Hori C."/>
            <person name="Igarashi K."/>
            <person name="Jurgens J.A."/>
            <person name="Kallen N."/>
            <person name="Kersten P."/>
            <person name="Kohler A."/>
            <person name="Kuees U."/>
            <person name="Kumar T.K.A."/>
            <person name="Kuo A."/>
            <person name="LaButti K."/>
            <person name="Larrondo L.F."/>
            <person name="Lindquist E."/>
            <person name="Ling A."/>
            <person name="Lombard V."/>
            <person name="Lucas S."/>
            <person name="Lundell T."/>
            <person name="Martin R."/>
            <person name="McLaughlin D.J."/>
            <person name="Morgenstern I."/>
            <person name="Morin E."/>
            <person name="Murat C."/>
            <person name="Nagy L.G."/>
            <person name="Nolan M."/>
            <person name="Ohm R.A."/>
            <person name="Patyshakuliyeva A."/>
            <person name="Rokas A."/>
            <person name="Ruiz-Duenas F.J."/>
            <person name="Sabat G."/>
            <person name="Salamov A."/>
            <person name="Samejima M."/>
            <person name="Schmutz J."/>
            <person name="Slot J.C."/>
            <person name="St John F."/>
            <person name="Stenlid J."/>
            <person name="Sun H."/>
            <person name="Sun S."/>
            <person name="Syed K."/>
            <person name="Tsang A."/>
            <person name="Wiebenga A."/>
            <person name="Young D."/>
            <person name="Pisabarro A."/>
            <person name="Eastwood D.C."/>
            <person name="Martin F."/>
            <person name="Cullen D."/>
            <person name="Grigoriev I.V."/>
            <person name="Hibbett D.S."/>
        </authorList>
    </citation>
    <scope>NUCLEOTIDE SEQUENCE [LARGE SCALE GENOMIC DNA]</scope>
    <source>
        <strain evidence="2">RWD-64-598 SS2</strain>
    </source>
</reference>
<dbReference type="KEGG" id="cput:CONPUDRAFT_140603"/>
<dbReference type="RefSeq" id="XP_007775611.1">
    <property type="nucleotide sequence ID" value="XM_007777421.1"/>
</dbReference>
<accession>R7SDL3</accession>
<organism evidence="1 2">
    <name type="scientific">Coniophora puteana (strain RWD-64-598)</name>
    <name type="common">Brown rot fungus</name>
    <dbReference type="NCBI Taxonomy" id="741705"/>
    <lineage>
        <taxon>Eukaryota</taxon>
        <taxon>Fungi</taxon>
        <taxon>Dikarya</taxon>
        <taxon>Basidiomycota</taxon>
        <taxon>Agaricomycotina</taxon>
        <taxon>Agaricomycetes</taxon>
        <taxon>Agaricomycetidae</taxon>
        <taxon>Boletales</taxon>
        <taxon>Coniophorineae</taxon>
        <taxon>Coniophoraceae</taxon>
        <taxon>Coniophora</taxon>
    </lineage>
</organism>
<dbReference type="SUPFAM" id="SSF52047">
    <property type="entry name" value="RNI-like"/>
    <property type="match status" value="1"/>
</dbReference>
<keyword evidence="2" id="KW-1185">Reference proteome</keyword>
<dbReference type="Gene3D" id="3.80.10.10">
    <property type="entry name" value="Ribonuclease Inhibitor"/>
    <property type="match status" value="1"/>
</dbReference>
<dbReference type="AlphaFoldDB" id="R7SDL3"/>
<evidence type="ECO:0000313" key="1">
    <source>
        <dbReference type="EMBL" id="EIW74253.1"/>
    </source>
</evidence>
<dbReference type="Proteomes" id="UP000053558">
    <property type="component" value="Unassembled WGS sequence"/>
</dbReference>